<accession>A0A372M7M1</accession>
<keyword evidence="1" id="KW-1133">Transmembrane helix</keyword>
<evidence type="ECO:0000313" key="2">
    <source>
        <dbReference type="EMBL" id="RFU86590.1"/>
    </source>
</evidence>
<dbReference type="AlphaFoldDB" id="A0A372M7M1"/>
<dbReference type="RefSeq" id="WP_128555905.1">
    <property type="nucleotide sequence ID" value="NZ_QUAK01000064.1"/>
</dbReference>
<keyword evidence="3" id="KW-1185">Reference proteome</keyword>
<evidence type="ECO:0000256" key="1">
    <source>
        <dbReference type="SAM" id="Phobius"/>
    </source>
</evidence>
<keyword evidence="1" id="KW-0472">Membrane</keyword>
<sequence length="66" mass="7368">MKKLLEFLGVVLLFQGTGGLVYELFGWIKWGFIQRLSFFDGYELYASIATIVLAIAVFVASDSVKS</sequence>
<gene>
    <name evidence="2" type="ORF">DY218_11785</name>
</gene>
<dbReference type="EMBL" id="QUAK01000064">
    <property type="protein sequence ID" value="RFU86590.1"/>
    <property type="molecule type" value="Genomic_DNA"/>
</dbReference>
<protein>
    <submittedName>
        <fullName evidence="2">Uncharacterized protein</fullName>
    </submittedName>
</protein>
<organism evidence="2 3">
    <name type="scientific">Streptomyces triticagri</name>
    <dbReference type="NCBI Taxonomy" id="2293568"/>
    <lineage>
        <taxon>Bacteria</taxon>
        <taxon>Bacillati</taxon>
        <taxon>Actinomycetota</taxon>
        <taxon>Actinomycetes</taxon>
        <taxon>Kitasatosporales</taxon>
        <taxon>Streptomycetaceae</taxon>
        <taxon>Streptomyces</taxon>
    </lineage>
</organism>
<proteinExistence type="predicted"/>
<dbReference type="Proteomes" id="UP000263094">
    <property type="component" value="Unassembled WGS sequence"/>
</dbReference>
<comment type="caution">
    <text evidence="2">The sequence shown here is derived from an EMBL/GenBank/DDBJ whole genome shotgun (WGS) entry which is preliminary data.</text>
</comment>
<feature type="transmembrane region" description="Helical" evidence="1">
    <location>
        <begin position="43"/>
        <end position="61"/>
    </location>
</feature>
<keyword evidence="1" id="KW-0812">Transmembrane</keyword>
<evidence type="ECO:0000313" key="3">
    <source>
        <dbReference type="Proteomes" id="UP000263094"/>
    </source>
</evidence>
<reference evidence="2 3" key="1">
    <citation type="submission" date="2018-08" db="EMBL/GenBank/DDBJ databases">
        <title>Isolation, diversity and antifungal activity of Actinobacteria from wheat.</title>
        <authorList>
            <person name="Han C."/>
        </authorList>
    </citation>
    <scope>NUCLEOTIDE SEQUENCE [LARGE SCALE GENOMIC DNA]</scope>
    <source>
        <strain evidence="2 3">NEAU-YY421</strain>
    </source>
</reference>
<name>A0A372M7M1_9ACTN</name>
<dbReference type="OrthoDB" id="4319383at2"/>